<keyword evidence="2" id="KW-1185">Reference proteome</keyword>
<dbReference type="AlphaFoldDB" id="A0A4Y2TIU0"/>
<evidence type="ECO:0000313" key="1">
    <source>
        <dbReference type="EMBL" id="GBO00509.1"/>
    </source>
</evidence>
<sequence length="40" mass="4433">MTALGSPDHGFEIRFYRRTTIQKDVGHVKPAIIAKPPQVG</sequence>
<name>A0A4Y2TIU0_ARAVE</name>
<gene>
    <name evidence="1" type="ORF">AVEN_20008_1</name>
</gene>
<reference evidence="1 2" key="1">
    <citation type="journal article" date="2019" name="Sci. Rep.">
        <title>Orb-weaving spider Araneus ventricosus genome elucidates the spidroin gene catalogue.</title>
        <authorList>
            <person name="Kono N."/>
            <person name="Nakamura H."/>
            <person name="Ohtoshi R."/>
            <person name="Moran D.A.P."/>
            <person name="Shinohara A."/>
            <person name="Yoshida Y."/>
            <person name="Fujiwara M."/>
            <person name="Mori M."/>
            <person name="Tomita M."/>
            <person name="Arakawa K."/>
        </authorList>
    </citation>
    <scope>NUCLEOTIDE SEQUENCE [LARGE SCALE GENOMIC DNA]</scope>
</reference>
<evidence type="ECO:0000313" key="2">
    <source>
        <dbReference type="Proteomes" id="UP000499080"/>
    </source>
</evidence>
<protein>
    <submittedName>
        <fullName evidence="1">Uncharacterized protein</fullName>
    </submittedName>
</protein>
<dbReference type="EMBL" id="BGPR01028994">
    <property type="protein sequence ID" value="GBO00509.1"/>
    <property type="molecule type" value="Genomic_DNA"/>
</dbReference>
<organism evidence="1 2">
    <name type="scientific">Araneus ventricosus</name>
    <name type="common">Orbweaver spider</name>
    <name type="synonym">Epeira ventricosa</name>
    <dbReference type="NCBI Taxonomy" id="182803"/>
    <lineage>
        <taxon>Eukaryota</taxon>
        <taxon>Metazoa</taxon>
        <taxon>Ecdysozoa</taxon>
        <taxon>Arthropoda</taxon>
        <taxon>Chelicerata</taxon>
        <taxon>Arachnida</taxon>
        <taxon>Araneae</taxon>
        <taxon>Araneomorphae</taxon>
        <taxon>Entelegynae</taxon>
        <taxon>Araneoidea</taxon>
        <taxon>Araneidae</taxon>
        <taxon>Araneus</taxon>
    </lineage>
</organism>
<accession>A0A4Y2TIU0</accession>
<proteinExistence type="predicted"/>
<dbReference type="Proteomes" id="UP000499080">
    <property type="component" value="Unassembled WGS sequence"/>
</dbReference>
<feature type="non-terminal residue" evidence="1">
    <location>
        <position position="40"/>
    </location>
</feature>
<comment type="caution">
    <text evidence="1">The sequence shown here is derived from an EMBL/GenBank/DDBJ whole genome shotgun (WGS) entry which is preliminary data.</text>
</comment>